<dbReference type="CDD" id="cd00067">
    <property type="entry name" value="GAL4"/>
    <property type="match status" value="1"/>
</dbReference>
<evidence type="ECO:0000259" key="2">
    <source>
        <dbReference type="PROSITE" id="PS50048"/>
    </source>
</evidence>
<accession>A0A6A6DRR2</accession>
<protein>
    <recommendedName>
        <fullName evidence="2">Zn(2)-C6 fungal-type domain-containing protein</fullName>
    </recommendedName>
</protein>
<dbReference type="CDD" id="cd12148">
    <property type="entry name" value="fungal_TF_MHR"/>
    <property type="match status" value="1"/>
</dbReference>
<sequence length="597" mass="66372">SAESSRKTRPAPRGTASYQRRRAVKACQVCRARRTKCDNLKPSCSFCLKVGATCIQSPVDLSSFDPASLKILEWLDDLEDLMRSTSLSSGEASNKTRVVQISGPRFDAAPSEPTALSMVLPPSMEEIMSWACFQGLIADDPDSSDISPCQQSHVGISAQSPVSALGAVDLEPLRVRHLLDNFFNYVHVKNPILDESATRKVVDSTVLNGVDWSPESCLSLLICALGSIATPFEPSHATMPGTAAYTSAQSFFQAAQKRIGTLLSSNDIISPQCLFLSGVFMMCNFQPRKAWRYFIQSLAHCQQLSFLSPRAQQLYCEDAQDHPFDSLHQAVYWSAWKSERELREHIHLPDFSPNDHGANIYPTFFPTPPAPRADGGVPMNADSEREQTSWYFYLAEISLRRLAARIGDEMEGLQKTHISRQTFLQAAASAVSLYEAQAQEWIASLPPVLSFDAPVEEDDVCRFVLRGHAINLFEMIYWPFLSAYLDDSGLDPFLLSLYADLAQRALAHHHLRLIVNKPGFQHRHHGTHPLMSSCSRSALILGAAAISNRRPLDAVQPRVGRPLTMPPGWSEAVNDVIGLLDFWSNDTKDFDKIRHLL</sequence>
<evidence type="ECO:0000313" key="3">
    <source>
        <dbReference type="EMBL" id="KAF2180650.1"/>
    </source>
</evidence>
<dbReference type="PROSITE" id="PS00463">
    <property type="entry name" value="ZN2_CY6_FUNGAL_1"/>
    <property type="match status" value="1"/>
</dbReference>
<feature type="non-terminal residue" evidence="3">
    <location>
        <position position="1"/>
    </location>
</feature>
<dbReference type="GO" id="GO:0003677">
    <property type="term" value="F:DNA binding"/>
    <property type="evidence" value="ECO:0007669"/>
    <property type="project" value="InterPro"/>
</dbReference>
<reference evidence="3" key="1">
    <citation type="journal article" date="2020" name="Stud. Mycol.">
        <title>101 Dothideomycetes genomes: a test case for predicting lifestyles and emergence of pathogens.</title>
        <authorList>
            <person name="Haridas S."/>
            <person name="Albert R."/>
            <person name="Binder M."/>
            <person name="Bloem J."/>
            <person name="Labutti K."/>
            <person name="Salamov A."/>
            <person name="Andreopoulos B."/>
            <person name="Baker S."/>
            <person name="Barry K."/>
            <person name="Bills G."/>
            <person name="Bluhm B."/>
            <person name="Cannon C."/>
            <person name="Castanera R."/>
            <person name="Culley D."/>
            <person name="Daum C."/>
            <person name="Ezra D."/>
            <person name="Gonzalez J."/>
            <person name="Henrissat B."/>
            <person name="Kuo A."/>
            <person name="Liang C."/>
            <person name="Lipzen A."/>
            <person name="Lutzoni F."/>
            <person name="Magnuson J."/>
            <person name="Mondo S."/>
            <person name="Nolan M."/>
            <person name="Ohm R."/>
            <person name="Pangilinan J."/>
            <person name="Park H.-J."/>
            <person name="Ramirez L."/>
            <person name="Alfaro M."/>
            <person name="Sun H."/>
            <person name="Tritt A."/>
            <person name="Yoshinaga Y."/>
            <person name="Zwiers L.-H."/>
            <person name="Turgeon B."/>
            <person name="Goodwin S."/>
            <person name="Spatafora J."/>
            <person name="Crous P."/>
            <person name="Grigoriev I."/>
        </authorList>
    </citation>
    <scope>NUCLEOTIDE SEQUENCE</scope>
    <source>
        <strain evidence="3">CBS 207.26</strain>
    </source>
</reference>
<dbReference type="InterPro" id="IPR053181">
    <property type="entry name" value="EcdB-like_regulator"/>
</dbReference>
<dbReference type="GO" id="GO:0006351">
    <property type="term" value="P:DNA-templated transcription"/>
    <property type="evidence" value="ECO:0007669"/>
    <property type="project" value="InterPro"/>
</dbReference>
<dbReference type="GO" id="GO:0000981">
    <property type="term" value="F:DNA-binding transcription factor activity, RNA polymerase II-specific"/>
    <property type="evidence" value="ECO:0007669"/>
    <property type="project" value="InterPro"/>
</dbReference>
<gene>
    <name evidence="3" type="ORF">K469DRAFT_517383</name>
</gene>
<name>A0A6A6DRR2_9PEZI</name>
<dbReference type="PROSITE" id="PS50048">
    <property type="entry name" value="ZN2_CY6_FUNGAL_2"/>
    <property type="match status" value="1"/>
</dbReference>
<dbReference type="Proteomes" id="UP000800200">
    <property type="component" value="Unassembled WGS sequence"/>
</dbReference>
<dbReference type="SMART" id="SM00066">
    <property type="entry name" value="GAL4"/>
    <property type="match status" value="1"/>
</dbReference>
<feature type="domain" description="Zn(2)-C6 fungal-type" evidence="2">
    <location>
        <begin position="26"/>
        <end position="56"/>
    </location>
</feature>
<dbReference type="PANTHER" id="PTHR47785">
    <property type="entry name" value="ZN(II)2CYS6 TRANSCRIPTION FACTOR (EUROFUNG)-RELATED-RELATED"/>
    <property type="match status" value="1"/>
</dbReference>
<dbReference type="InterPro" id="IPR036864">
    <property type="entry name" value="Zn2-C6_fun-type_DNA-bd_sf"/>
</dbReference>
<dbReference type="InterPro" id="IPR001138">
    <property type="entry name" value="Zn2Cys6_DnaBD"/>
</dbReference>
<dbReference type="EMBL" id="ML994657">
    <property type="protein sequence ID" value="KAF2180650.1"/>
    <property type="molecule type" value="Genomic_DNA"/>
</dbReference>
<proteinExistence type="predicted"/>
<dbReference type="OrthoDB" id="4356994at2759"/>
<dbReference type="GO" id="GO:0008270">
    <property type="term" value="F:zinc ion binding"/>
    <property type="evidence" value="ECO:0007669"/>
    <property type="project" value="InterPro"/>
</dbReference>
<keyword evidence="4" id="KW-1185">Reference proteome</keyword>
<organism evidence="3 4">
    <name type="scientific">Zopfia rhizophila CBS 207.26</name>
    <dbReference type="NCBI Taxonomy" id="1314779"/>
    <lineage>
        <taxon>Eukaryota</taxon>
        <taxon>Fungi</taxon>
        <taxon>Dikarya</taxon>
        <taxon>Ascomycota</taxon>
        <taxon>Pezizomycotina</taxon>
        <taxon>Dothideomycetes</taxon>
        <taxon>Dothideomycetes incertae sedis</taxon>
        <taxon>Zopfiaceae</taxon>
        <taxon>Zopfia</taxon>
    </lineage>
</organism>
<dbReference type="PANTHER" id="PTHR47785:SF7">
    <property type="entry name" value="ZN(II)2CYS6 TRANSCRIPTION FACTOR (EUROFUNG)"/>
    <property type="match status" value="1"/>
</dbReference>
<feature type="non-terminal residue" evidence="3">
    <location>
        <position position="597"/>
    </location>
</feature>
<dbReference type="Pfam" id="PF00172">
    <property type="entry name" value="Zn_clus"/>
    <property type="match status" value="1"/>
</dbReference>
<keyword evidence="1" id="KW-0539">Nucleus</keyword>
<evidence type="ECO:0000256" key="1">
    <source>
        <dbReference type="ARBA" id="ARBA00023242"/>
    </source>
</evidence>
<dbReference type="AlphaFoldDB" id="A0A6A6DRR2"/>
<dbReference type="SUPFAM" id="SSF57701">
    <property type="entry name" value="Zn2/Cys6 DNA-binding domain"/>
    <property type="match status" value="1"/>
</dbReference>
<evidence type="ECO:0000313" key="4">
    <source>
        <dbReference type="Proteomes" id="UP000800200"/>
    </source>
</evidence>
<dbReference type="Gene3D" id="4.10.240.10">
    <property type="entry name" value="Zn(2)-C6 fungal-type DNA-binding domain"/>
    <property type="match status" value="1"/>
</dbReference>